<dbReference type="InterPro" id="IPR006507">
    <property type="entry name" value="UPF0283"/>
</dbReference>
<name>A0A502L5I6_9GAMM</name>
<evidence type="ECO:0000256" key="1">
    <source>
        <dbReference type="ARBA" id="ARBA00004429"/>
    </source>
</evidence>
<protein>
    <submittedName>
        <fullName evidence="9">TIGR01620 family protein</fullName>
    </submittedName>
</protein>
<dbReference type="Proteomes" id="UP000315303">
    <property type="component" value="Unassembled WGS sequence"/>
</dbReference>
<keyword evidence="6 8" id="KW-1133">Transmembrane helix</keyword>
<evidence type="ECO:0000256" key="3">
    <source>
        <dbReference type="ARBA" id="ARBA00022475"/>
    </source>
</evidence>
<feature type="transmembrane region" description="Helical" evidence="8">
    <location>
        <begin position="225"/>
        <end position="243"/>
    </location>
</feature>
<proteinExistence type="inferred from homology"/>
<feature type="transmembrane region" description="Helical" evidence="8">
    <location>
        <begin position="78"/>
        <end position="100"/>
    </location>
</feature>
<keyword evidence="7 8" id="KW-0472">Membrane</keyword>
<organism evidence="9 10">
    <name type="scientific">Litorilituus lipolyticus</name>
    <dbReference type="NCBI Taxonomy" id="2491017"/>
    <lineage>
        <taxon>Bacteria</taxon>
        <taxon>Pseudomonadati</taxon>
        <taxon>Pseudomonadota</taxon>
        <taxon>Gammaproteobacteria</taxon>
        <taxon>Alteromonadales</taxon>
        <taxon>Colwelliaceae</taxon>
        <taxon>Litorilituus</taxon>
    </lineage>
</organism>
<evidence type="ECO:0000256" key="5">
    <source>
        <dbReference type="ARBA" id="ARBA00022692"/>
    </source>
</evidence>
<evidence type="ECO:0000256" key="2">
    <source>
        <dbReference type="ARBA" id="ARBA00008255"/>
    </source>
</evidence>
<dbReference type="RefSeq" id="WP_140600672.1">
    <property type="nucleotide sequence ID" value="NZ_SAWY01000001.1"/>
</dbReference>
<keyword evidence="3" id="KW-1003">Cell membrane</keyword>
<evidence type="ECO:0000256" key="4">
    <source>
        <dbReference type="ARBA" id="ARBA00022519"/>
    </source>
</evidence>
<keyword evidence="4" id="KW-0997">Cell inner membrane</keyword>
<dbReference type="AlphaFoldDB" id="A0A502L5I6"/>
<dbReference type="EMBL" id="SAWY01000001">
    <property type="protein sequence ID" value="TPH19170.1"/>
    <property type="molecule type" value="Genomic_DNA"/>
</dbReference>
<reference evidence="9 10" key="1">
    <citation type="submission" date="2019-01" db="EMBL/GenBank/DDBJ databases">
        <title>Litorilituus lipolytica sp. nov., isolated from intertidal sand of the Yellow Sea in China.</title>
        <authorList>
            <person name="Liu A."/>
        </authorList>
    </citation>
    <scope>NUCLEOTIDE SEQUENCE [LARGE SCALE GENOMIC DNA]</scope>
    <source>
        <strain evidence="9 10">RZ04</strain>
    </source>
</reference>
<dbReference type="InterPro" id="IPR021147">
    <property type="entry name" value="DUF697"/>
</dbReference>
<gene>
    <name evidence="9" type="ORF">EPA86_00105</name>
</gene>
<dbReference type="Pfam" id="PF05128">
    <property type="entry name" value="DUF697"/>
    <property type="match status" value="1"/>
</dbReference>
<evidence type="ECO:0000256" key="8">
    <source>
        <dbReference type="SAM" id="Phobius"/>
    </source>
</evidence>
<sequence>MEKEQEKHQQQILFSETELELEEPKAPNFDFGSENAEQLLFNNTDYLPQPILQNESEELNNELLNQDIEAVEKNSIPWLWRIFITALMVLIGVEAVSFFINGFEQSPVVTSLYALILGCITIAGSTSFYRELVGLSQFKRRQVDKAKAVELLKGNTTSTADVESYCHEINQALSCDLDSEQQDAWQSALAGSHNQTELLQLYSRIVLSKVDDKALTEVAKFSTEAVVLVGLSPVALIDMFIMLSRNLRMINKIAGMYGLKLGYWSRIKLIKQVFVNMAYAGASELVADLGSEVLGAELMGKLSTKFAQGLGAGMLTARLGVKTIQLCRPIPFDDKPKLGHVRKKVIEQLKGLIKLSS</sequence>
<evidence type="ECO:0000256" key="7">
    <source>
        <dbReference type="ARBA" id="ARBA00023136"/>
    </source>
</evidence>
<dbReference type="NCBIfam" id="TIGR01620">
    <property type="entry name" value="hyp_HI0043"/>
    <property type="match status" value="1"/>
</dbReference>
<accession>A0A502L5I6</accession>
<dbReference type="PANTHER" id="PTHR39342">
    <property type="entry name" value="UPF0283 MEMBRANE PROTEIN YCJF"/>
    <property type="match status" value="1"/>
</dbReference>
<keyword evidence="5 8" id="KW-0812">Transmembrane</keyword>
<dbReference type="GO" id="GO:0005886">
    <property type="term" value="C:plasma membrane"/>
    <property type="evidence" value="ECO:0007669"/>
    <property type="project" value="UniProtKB-SubCell"/>
</dbReference>
<evidence type="ECO:0000256" key="6">
    <source>
        <dbReference type="ARBA" id="ARBA00022989"/>
    </source>
</evidence>
<evidence type="ECO:0000313" key="10">
    <source>
        <dbReference type="Proteomes" id="UP000315303"/>
    </source>
</evidence>
<feature type="transmembrane region" description="Helical" evidence="8">
    <location>
        <begin position="112"/>
        <end position="129"/>
    </location>
</feature>
<dbReference type="OrthoDB" id="958025at2"/>
<comment type="similarity">
    <text evidence="2">Belongs to the UPF0283 family.</text>
</comment>
<comment type="caution">
    <text evidence="9">The sequence shown here is derived from an EMBL/GenBank/DDBJ whole genome shotgun (WGS) entry which is preliminary data.</text>
</comment>
<keyword evidence="10" id="KW-1185">Reference proteome</keyword>
<comment type="subcellular location">
    <subcellularLocation>
        <location evidence="1">Cell inner membrane</location>
        <topology evidence="1">Multi-pass membrane protein</topology>
    </subcellularLocation>
</comment>
<dbReference type="PANTHER" id="PTHR39342:SF1">
    <property type="entry name" value="UPF0283 MEMBRANE PROTEIN YCJF"/>
    <property type="match status" value="1"/>
</dbReference>
<evidence type="ECO:0000313" key="9">
    <source>
        <dbReference type="EMBL" id="TPH19170.1"/>
    </source>
</evidence>